<gene>
    <name evidence="1" type="ORF">AP20H10_03180</name>
</gene>
<comment type="caution">
    <text evidence="1">The sequence shown here is derived from an EMBL/GenBank/DDBJ whole genome shotgun (WGS) entry which is preliminary data.</text>
</comment>
<organism evidence="1 2">
    <name type="scientific">Apilactobacillus apinorum</name>
    <dbReference type="NCBI Taxonomy" id="1218495"/>
    <lineage>
        <taxon>Bacteria</taxon>
        <taxon>Bacillati</taxon>
        <taxon>Bacillota</taxon>
        <taxon>Bacilli</taxon>
        <taxon>Lactobacillales</taxon>
        <taxon>Lactobacillaceae</taxon>
        <taxon>Apilactobacillus</taxon>
    </lineage>
</organism>
<proteinExistence type="predicted"/>
<name>A0ABP9ZGN8_9LACO</name>
<dbReference type="Proteomes" id="UP001438112">
    <property type="component" value="Unassembled WGS sequence"/>
</dbReference>
<evidence type="ECO:0000313" key="1">
    <source>
        <dbReference type="EMBL" id="GAA6113955.1"/>
    </source>
</evidence>
<dbReference type="EMBL" id="BAABVV010000024">
    <property type="protein sequence ID" value="GAA6113955.1"/>
    <property type="molecule type" value="Genomic_DNA"/>
</dbReference>
<keyword evidence="2" id="KW-1185">Reference proteome</keyword>
<sequence>MITLKESQIKIIHELEAEFGSITNVNESNDKLIELRKSFGASSSRQISKKIIDDVHKYTIKPEIQTTDKTVVEVSEMLANGYNKFDIMRVMRLSEGTIASIIQKNKLRKNGGVWTVIDGKTYENRNQKMLKNMIHEQTKMTWSKMNELPYYQIIDTRKAVLVGDE</sequence>
<evidence type="ECO:0000313" key="2">
    <source>
        <dbReference type="Proteomes" id="UP001438112"/>
    </source>
</evidence>
<accession>A0ABP9ZGN8</accession>
<reference evidence="1 2" key="1">
    <citation type="submission" date="2024-03" db="EMBL/GenBank/DDBJ databases">
        <title>Inconsistent identification of Apilactobacillus kunkeei-related strains obtained by well-developed overall genome related indices.</title>
        <authorList>
            <person name="Maeno S."/>
            <person name="Endo A."/>
        </authorList>
    </citation>
    <scope>NUCLEOTIDE SEQUENCE [LARGE SCALE GENOMIC DNA]</scope>
    <source>
        <strain evidence="1 2">20H-10</strain>
    </source>
</reference>
<protein>
    <submittedName>
        <fullName evidence="1">Uncharacterized protein</fullName>
    </submittedName>
</protein>